<accession>A0ACC1BPS3</accession>
<gene>
    <name evidence="1" type="ORF">Patl1_06502</name>
</gene>
<proteinExistence type="predicted"/>
<dbReference type="Proteomes" id="UP001164250">
    <property type="component" value="Chromosome 3"/>
</dbReference>
<evidence type="ECO:0000313" key="2">
    <source>
        <dbReference type="Proteomes" id="UP001164250"/>
    </source>
</evidence>
<protein>
    <submittedName>
        <fullName evidence="1">Uncharacterized protein</fullName>
    </submittedName>
</protein>
<name>A0ACC1BPS3_9ROSI</name>
<evidence type="ECO:0000313" key="1">
    <source>
        <dbReference type="EMBL" id="KAJ0101011.1"/>
    </source>
</evidence>
<comment type="caution">
    <text evidence="1">The sequence shown here is derived from an EMBL/GenBank/DDBJ whole genome shotgun (WGS) entry which is preliminary data.</text>
</comment>
<keyword evidence="2" id="KW-1185">Reference proteome</keyword>
<reference evidence="2" key="1">
    <citation type="journal article" date="2023" name="G3 (Bethesda)">
        <title>Genome assembly and association tests identify interacting loci associated with vigor, precocity, and sex in interspecific pistachio rootstocks.</title>
        <authorList>
            <person name="Palmer W."/>
            <person name="Jacygrad E."/>
            <person name="Sagayaradj S."/>
            <person name="Cavanaugh K."/>
            <person name="Han R."/>
            <person name="Bertier L."/>
            <person name="Beede B."/>
            <person name="Kafkas S."/>
            <person name="Golino D."/>
            <person name="Preece J."/>
            <person name="Michelmore R."/>
        </authorList>
    </citation>
    <scope>NUCLEOTIDE SEQUENCE [LARGE SCALE GENOMIC DNA]</scope>
</reference>
<dbReference type="EMBL" id="CM047899">
    <property type="protein sequence ID" value="KAJ0101011.1"/>
    <property type="molecule type" value="Genomic_DNA"/>
</dbReference>
<sequence length="566" mass="65048">MLQLAQHLCLAGFYITFLNSGHIHKRLLRYTDIHARFAQYPGFHFKTFSDGLPDDHPRTIDRGTEIFDSLYSSSRKALEEMLIDLRPPVSCIIGDPVLGFVSDVAKELKIPLIHFYIASACSFWASLCIPDVIEAGELPLKGYEDLDNLITTVPGMETFLRGRDLPSLCRPNDINDLIFQQFMDWILRSSEANALILNTFEDLEAPILSHIHTKYPKIYAIGPLHLHLQTKLSSPNSIMPSQSSNSLWEVDKSCMAWLDGQPPQSVVYVSFGSLVLLTREQFMEFWYGLVNSKQRFLWVIRPDFVAIDEGERPRELEQGTKERGYIVSWAPQEEVLAHKSVGGFMTHSGWNSTIESLVAQVPMICWPCFFDQQVNSRFVSEVWKIGVDMKDVCYRKIVEKMIYEVMVERREEFVKSIDRMAMLAKMSHNAYHILHTACCMSHDAHSGELLSLHSALLAIFFVVNLHLVDKLMIDLHSFAAAYFSFSHYTFIFYQKVFTPQQLPCITKQQIVEKMIYDVMVEGREEFVKSTDRMAKLAKKCVRDGGFSSCNLDRLIEDLRLMRVSQY</sequence>
<organism evidence="1 2">
    <name type="scientific">Pistacia atlantica</name>
    <dbReference type="NCBI Taxonomy" id="434234"/>
    <lineage>
        <taxon>Eukaryota</taxon>
        <taxon>Viridiplantae</taxon>
        <taxon>Streptophyta</taxon>
        <taxon>Embryophyta</taxon>
        <taxon>Tracheophyta</taxon>
        <taxon>Spermatophyta</taxon>
        <taxon>Magnoliopsida</taxon>
        <taxon>eudicotyledons</taxon>
        <taxon>Gunneridae</taxon>
        <taxon>Pentapetalae</taxon>
        <taxon>rosids</taxon>
        <taxon>malvids</taxon>
        <taxon>Sapindales</taxon>
        <taxon>Anacardiaceae</taxon>
        <taxon>Pistacia</taxon>
    </lineage>
</organism>